<comment type="caution">
    <text evidence="2">The sequence shown here is derived from an EMBL/GenBank/DDBJ whole genome shotgun (WGS) entry which is preliminary data.</text>
</comment>
<gene>
    <name evidence="2" type="ORF">N7468_009384</name>
</gene>
<evidence type="ECO:0000313" key="2">
    <source>
        <dbReference type="EMBL" id="KAJ5220180.1"/>
    </source>
</evidence>
<accession>A0A9W9NHQ3</accession>
<reference evidence="2" key="2">
    <citation type="journal article" date="2023" name="IMA Fungus">
        <title>Comparative genomic study of the Penicillium genus elucidates a diverse pangenome and 15 lateral gene transfer events.</title>
        <authorList>
            <person name="Petersen C."/>
            <person name="Sorensen T."/>
            <person name="Nielsen M.R."/>
            <person name="Sondergaard T.E."/>
            <person name="Sorensen J.L."/>
            <person name="Fitzpatrick D.A."/>
            <person name="Frisvad J.C."/>
            <person name="Nielsen K.L."/>
        </authorList>
    </citation>
    <scope>NUCLEOTIDE SEQUENCE</scope>
    <source>
        <strain evidence="2">IBT 19713</strain>
    </source>
</reference>
<evidence type="ECO:0000256" key="1">
    <source>
        <dbReference type="SAM" id="MobiDB-lite"/>
    </source>
</evidence>
<feature type="region of interest" description="Disordered" evidence="1">
    <location>
        <begin position="29"/>
        <end position="55"/>
    </location>
</feature>
<sequence length="143" mass="15768">MQSHESEKPSEQPAPSSWFLRRGKKVFQISDLTTESTPGHEVTDPEDTSLLRSSGIFPSRSPLLPWHASCMSKRSGATPPDAPTTPAGRAPSHTGIRNFQVTVLPRCAASPSDWREPASDLHTAYCSPPRRPAGFHRRRQPVM</sequence>
<reference evidence="2" key="1">
    <citation type="submission" date="2022-11" db="EMBL/GenBank/DDBJ databases">
        <authorList>
            <person name="Petersen C."/>
        </authorList>
    </citation>
    <scope>NUCLEOTIDE SEQUENCE</scope>
    <source>
        <strain evidence="2">IBT 19713</strain>
    </source>
</reference>
<dbReference type="RefSeq" id="XP_058327010.1">
    <property type="nucleotide sequence ID" value="XM_058478680.1"/>
</dbReference>
<keyword evidence="3" id="KW-1185">Reference proteome</keyword>
<dbReference type="EMBL" id="JAPQKS010000007">
    <property type="protein sequence ID" value="KAJ5220180.1"/>
    <property type="molecule type" value="Genomic_DNA"/>
</dbReference>
<feature type="compositionally biased region" description="Basic and acidic residues" evidence="1">
    <location>
        <begin position="1"/>
        <end position="10"/>
    </location>
</feature>
<dbReference type="GeneID" id="83205983"/>
<feature type="region of interest" description="Disordered" evidence="1">
    <location>
        <begin position="110"/>
        <end position="143"/>
    </location>
</feature>
<feature type="region of interest" description="Disordered" evidence="1">
    <location>
        <begin position="70"/>
        <end position="96"/>
    </location>
</feature>
<proteinExistence type="predicted"/>
<feature type="region of interest" description="Disordered" evidence="1">
    <location>
        <begin position="1"/>
        <end position="20"/>
    </location>
</feature>
<organism evidence="2 3">
    <name type="scientific">Penicillium chermesinum</name>
    <dbReference type="NCBI Taxonomy" id="63820"/>
    <lineage>
        <taxon>Eukaryota</taxon>
        <taxon>Fungi</taxon>
        <taxon>Dikarya</taxon>
        <taxon>Ascomycota</taxon>
        <taxon>Pezizomycotina</taxon>
        <taxon>Eurotiomycetes</taxon>
        <taxon>Eurotiomycetidae</taxon>
        <taxon>Eurotiales</taxon>
        <taxon>Aspergillaceae</taxon>
        <taxon>Penicillium</taxon>
    </lineage>
</organism>
<dbReference type="AlphaFoldDB" id="A0A9W9NHQ3"/>
<evidence type="ECO:0000313" key="3">
    <source>
        <dbReference type="Proteomes" id="UP001150941"/>
    </source>
</evidence>
<feature type="compositionally biased region" description="Basic residues" evidence="1">
    <location>
        <begin position="133"/>
        <end position="143"/>
    </location>
</feature>
<dbReference type="Proteomes" id="UP001150941">
    <property type="component" value="Unassembled WGS sequence"/>
</dbReference>
<name>A0A9W9NHQ3_9EURO</name>
<protein>
    <submittedName>
        <fullName evidence="2">Uncharacterized protein</fullName>
    </submittedName>
</protein>